<keyword evidence="2" id="KW-1185">Reference proteome</keyword>
<accession>A0A2Z6QWH2</accession>
<dbReference type="Proteomes" id="UP000247702">
    <property type="component" value="Unassembled WGS sequence"/>
</dbReference>
<protein>
    <submittedName>
        <fullName evidence="1">Uncharacterized protein</fullName>
    </submittedName>
</protein>
<proteinExistence type="predicted"/>
<reference evidence="1 2" key="1">
    <citation type="submission" date="2017-11" db="EMBL/GenBank/DDBJ databases">
        <title>The genome of Rhizophagus clarus HR1 reveals common genetic basis of auxotrophy among arbuscular mycorrhizal fungi.</title>
        <authorList>
            <person name="Kobayashi Y."/>
        </authorList>
    </citation>
    <scope>NUCLEOTIDE SEQUENCE [LARGE SCALE GENOMIC DNA]</scope>
    <source>
        <strain evidence="1 2">HR1</strain>
    </source>
</reference>
<dbReference type="EMBL" id="BEXD01001201">
    <property type="protein sequence ID" value="GBB92902.1"/>
    <property type="molecule type" value="Genomic_DNA"/>
</dbReference>
<evidence type="ECO:0000313" key="2">
    <source>
        <dbReference type="Proteomes" id="UP000247702"/>
    </source>
</evidence>
<comment type="caution">
    <text evidence="1">The sequence shown here is derived from an EMBL/GenBank/DDBJ whole genome shotgun (WGS) entry which is preliminary data.</text>
</comment>
<name>A0A2Z6QWH2_9GLOM</name>
<evidence type="ECO:0000313" key="1">
    <source>
        <dbReference type="EMBL" id="GBB92902.1"/>
    </source>
</evidence>
<organism evidence="1 2">
    <name type="scientific">Rhizophagus clarus</name>
    <dbReference type="NCBI Taxonomy" id="94130"/>
    <lineage>
        <taxon>Eukaryota</taxon>
        <taxon>Fungi</taxon>
        <taxon>Fungi incertae sedis</taxon>
        <taxon>Mucoromycota</taxon>
        <taxon>Glomeromycotina</taxon>
        <taxon>Glomeromycetes</taxon>
        <taxon>Glomerales</taxon>
        <taxon>Glomeraceae</taxon>
        <taxon>Rhizophagus</taxon>
    </lineage>
</organism>
<gene>
    <name evidence="1" type="ORF">RclHR1_20790001</name>
</gene>
<dbReference type="AlphaFoldDB" id="A0A2Z6QWH2"/>
<sequence length="66" mass="7548">MLLSLRNLFLNLKDLSLNLPILFKDRELPLTSLLHNNAFNNISSSPYICLAILDLNLYAYIGINKK</sequence>